<organism evidence="1 2">
    <name type="scientific">Diploscapter pachys</name>
    <dbReference type="NCBI Taxonomy" id="2018661"/>
    <lineage>
        <taxon>Eukaryota</taxon>
        <taxon>Metazoa</taxon>
        <taxon>Ecdysozoa</taxon>
        <taxon>Nematoda</taxon>
        <taxon>Chromadorea</taxon>
        <taxon>Rhabditida</taxon>
        <taxon>Rhabditina</taxon>
        <taxon>Rhabditomorpha</taxon>
        <taxon>Rhabditoidea</taxon>
        <taxon>Rhabditidae</taxon>
        <taxon>Diploscapter</taxon>
    </lineage>
</organism>
<name>A0A2A2KNC1_9BILA</name>
<sequence length="199" mass="21689">MLSNIYGYIFGAEDSNDSFTSSEVSRLDFSLRSRKFQNSSPIGEPSVAGKVDDDWYLVEGEVPSGRNSAVLICTPDIRDIDQLSYASSSRKASAVAPVPSPEEIRKHEELKRAKAKAAQRLQLEKLFFDDNSSTNGSLVRGATTTHASVNSNNTVTSTRLKRSSAACRVAAEPKVKPRSKKAGKCCNGVNNNRKCNNIE</sequence>
<dbReference type="OrthoDB" id="5823882at2759"/>
<evidence type="ECO:0000313" key="1">
    <source>
        <dbReference type="EMBL" id="PAV75445.1"/>
    </source>
</evidence>
<gene>
    <name evidence="1" type="ORF">WR25_10327</name>
</gene>
<dbReference type="Proteomes" id="UP000218231">
    <property type="component" value="Unassembled WGS sequence"/>
</dbReference>
<dbReference type="AlphaFoldDB" id="A0A2A2KNC1"/>
<dbReference type="EMBL" id="LIAE01008110">
    <property type="protein sequence ID" value="PAV75445.1"/>
    <property type="molecule type" value="Genomic_DNA"/>
</dbReference>
<accession>A0A2A2KNC1</accession>
<comment type="caution">
    <text evidence="1">The sequence shown here is derived from an EMBL/GenBank/DDBJ whole genome shotgun (WGS) entry which is preliminary data.</text>
</comment>
<keyword evidence="2" id="KW-1185">Reference proteome</keyword>
<evidence type="ECO:0000313" key="2">
    <source>
        <dbReference type="Proteomes" id="UP000218231"/>
    </source>
</evidence>
<reference evidence="1 2" key="1">
    <citation type="journal article" date="2017" name="Curr. Biol.">
        <title>Genome architecture and evolution of a unichromosomal asexual nematode.</title>
        <authorList>
            <person name="Fradin H."/>
            <person name="Zegar C."/>
            <person name="Gutwein M."/>
            <person name="Lucas J."/>
            <person name="Kovtun M."/>
            <person name="Corcoran D."/>
            <person name="Baugh L.R."/>
            <person name="Kiontke K."/>
            <person name="Gunsalus K."/>
            <person name="Fitch D.H."/>
            <person name="Piano F."/>
        </authorList>
    </citation>
    <scope>NUCLEOTIDE SEQUENCE [LARGE SCALE GENOMIC DNA]</scope>
    <source>
        <strain evidence="1">PF1309</strain>
    </source>
</reference>
<proteinExistence type="predicted"/>
<protein>
    <submittedName>
        <fullName evidence="1">Uncharacterized protein</fullName>
    </submittedName>
</protein>